<dbReference type="RefSeq" id="XP_013893610.1">
    <property type="nucleotide sequence ID" value="XM_014038156.1"/>
</dbReference>
<dbReference type="SUPFAM" id="SSF103481">
    <property type="entry name" value="Multidrug resistance efflux transporter EmrE"/>
    <property type="match status" value="1"/>
</dbReference>
<evidence type="ECO:0000259" key="6">
    <source>
        <dbReference type="Pfam" id="PF03151"/>
    </source>
</evidence>
<proteinExistence type="predicted"/>
<feature type="transmembrane region" description="Helical" evidence="5">
    <location>
        <begin position="187"/>
        <end position="204"/>
    </location>
</feature>
<keyword evidence="3 5" id="KW-1133">Transmembrane helix</keyword>
<dbReference type="InterPro" id="IPR037185">
    <property type="entry name" value="EmrE-like"/>
</dbReference>
<accession>A0A0D2MHU4</accession>
<keyword evidence="8" id="KW-1185">Reference proteome</keyword>
<organism evidence="7 8">
    <name type="scientific">Monoraphidium neglectum</name>
    <dbReference type="NCBI Taxonomy" id="145388"/>
    <lineage>
        <taxon>Eukaryota</taxon>
        <taxon>Viridiplantae</taxon>
        <taxon>Chlorophyta</taxon>
        <taxon>core chlorophytes</taxon>
        <taxon>Chlorophyceae</taxon>
        <taxon>CS clade</taxon>
        <taxon>Sphaeropleales</taxon>
        <taxon>Selenastraceae</taxon>
        <taxon>Monoraphidium</taxon>
    </lineage>
</organism>
<protein>
    <submittedName>
        <fullName evidence="7">Glucose-6-phosphate/phosphate translocator 1, chloroplast, putative</fullName>
    </submittedName>
</protein>
<feature type="transmembrane region" description="Helical" evidence="5">
    <location>
        <begin position="109"/>
        <end position="136"/>
    </location>
</feature>
<sequence length="287" mass="31238">MEEGRCWLRAGQQKSGLAALVSGLDQDRQRDAAAAQPGDSPAPFNLKVPTYILLWYAFNIIFNILNKSTLNAFPCPWLISTLQLAASGLFMVGLWVTKLQPAPQVSREFLIAMLPVGLFHTVGHVSACVSFSQVAVSFAHIVKSAEPVFSVILSWPLLGIVYPWYVWGSLLPIVAGCSLSAMKEVSFSWGGFNNAMISNVGMVLRNIYSKKSLNDYKHFDGINLFGLISIVSLLYCAPAAVVAEGHVWAGAWDAAVAKLGRGALIQLLAVGGVFYHLYNMVRCPLLF</sequence>
<evidence type="ECO:0000313" key="7">
    <source>
        <dbReference type="EMBL" id="KIY94590.1"/>
    </source>
</evidence>
<feature type="transmembrane region" description="Helical" evidence="5">
    <location>
        <begin position="77"/>
        <end position="97"/>
    </location>
</feature>
<dbReference type="GeneID" id="25730829"/>
<dbReference type="InterPro" id="IPR004853">
    <property type="entry name" value="Sugar_P_trans_dom"/>
</dbReference>
<reference evidence="7 8" key="1">
    <citation type="journal article" date="2013" name="BMC Genomics">
        <title>Reconstruction of the lipid metabolism for the microalga Monoraphidium neglectum from its genome sequence reveals characteristics suitable for biofuel production.</title>
        <authorList>
            <person name="Bogen C."/>
            <person name="Al-Dilaimi A."/>
            <person name="Albersmeier A."/>
            <person name="Wichmann J."/>
            <person name="Grundmann M."/>
            <person name="Rupp O."/>
            <person name="Lauersen K.J."/>
            <person name="Blifernez-Klassen O."/>
            <person name="Kalinowski J."/>
            <person name="Goesmann A."/>
            <person name="Mussgnug J.H."/>
            <person name="Kruse O."/>
        </authorList>
    </citation>
    <scope>NUCLEOTIDE SEQUENCE [LARGE SCALE GENOMIC DNA]</scope>
    <source>
        <strain evidence="7 8">SAG 48.87</strain>
    </source>
</reference>
<evidence type="ECO:0000256" key="4">
    <source>
        <dbReference type="ARBA" id="ARBA00023136"/>
    </source>
</evidence>
<feature type="transmembrane region" description="Helical" evidence="5">
    <location>
        <begin position="263"/>
        <end position="281"/>
    </location>
</feature>
<feature type="transmembrane region" description="Helical" evidence="5">
    <location>
        <begin position="48"/>
        <end position="65"/>
    </location>
</feature>
<dbReference type="Proteomes" id="UP000054498">
    <property type="component" value="Unassembled WGS sequence"/>
</dbReference>
<dbReference type="KEGG" id="mng:MNEG_13373"/>
<comment type="subcellular location">
    <subcellularLocation>
        <location evidence="1">Membrane</location>
        <topology evidence="1">Multi-pass membrane protein</topology>
    </subcellularLocation>
</comment>
<gene>
    <name evidence="7" type="ORF">MNEG_13373</name>
</gene>
<dbReference type="EMBL" id="KK104002">
    <property type="protein sequence ID" value="KIY94590.1"/>
    <property type="molecule type" value="Genomic_DNA"/>
</dbReference>
<feature type="transmembrane region" description="Helical" evidence="5">
    <location>
        <begin position="148"/>
        <end position="167"/>
    </location>
</feature>
<evidence type="ECO:0000256" key="5">
    <source>
        <dbReference type="SAM" id="Phobius"/>
    </source>
</evidence>
<keyword evidence="4 5" id="KW-0472">Membrane</keyword>
<dbReference type="AlphaFoldDB" id="A0A0D2MHU4"/>
<keyword evidence="2 5" id="KW-0812">Transmembrane</keyword>
<evidence type="ECO:0000256" key="3">
    <source>
        <dbReference type="ARBA" id="ARBA00022989"/>
    </source>
</evidence>
<dbReference type="InterPro" id="IPR050186">
    <property type="entry name" value="TPT_transporter"/>
</dbReference>
<feature type="domain" description="Sugar phosphate transporter" evidence="6">
    <location>
        <begin position="47"/>
        <end position="282"/>
    </location>
</feature>
<evidence type="ECO:0000256" key="1">
    <source>
        <dbReference type="ARBA" id="ARBA00004141"/>
    </source>
</evidence>
<name>A0A0D2MHU4_9CHLO</name>
<dbReference type="GO" id="GO:0016020">
    <property type="term" value="C:membrane"/>
    <property type="evidence" value="ECO:0007669"/>
    <property type="project" value="UniProtKB-SubCell"/>
</dbReference>
<dbReference type="Pfam" id="PF03151">
    <property type="entry name" value="TPT"/>
    <property type="match status" value="1"/>
</dbReference>
<evidence type="ECO:0000256" key="2">
    <source>
        <dbReference type="ARBA" id="ARBA00022692"/>
    </source>
</evidence>
<feature type="transmembrane region" description="Helical" evidence="5">
    <location>
        <begin position="224"/>
        <end position="243"/>
    </location>
</feature>
<dbReference type="PANTHER" id="PTHR11132">
    <property type="entry name" value="SOLUTE CARRIER FAMILY 35"/>
    <property type="match status" value="1"/>
</dbReference>
<evidence type="ECO:0000313" key="8">
    <source>
        <dbReference type="Proteomes" id="UP000054498"/>
    </source>
</evidence>
<dbReference type="OrthoDB" id="6418713at2759"/>